<dbReference type="OrthoDB" id="191918at2759"/>
<dbReference type="GO" id="GO:0004106">
    <property type="term" value="F:chorismate mutase activity"/>
    <property type="evidence" value="ECO:0007669"/>
    <property type="project" value="UniProtKB-UniRule"/>
</dbReference>
<organism evidence="17 18">
    <name type="scientific">Babjeviella inositovora NRRL Y-12698</name>
    <dbReference type="NCBI Taxonomy" id="984486"/>
    <lineage>
        <taxon>Eukaryota</taxon>
        <taxon>Fungi</taxon>
        <taxon>Dikarya</taxon>
        <taxon>Ascomycota</taxon>
        <taxon>Saccharomycotina</taxon>
        <taxon>Pichiomycetes</taxon>
        <taxon>Serinales incertae sedis</taxon>
        <taxon>Babjeviella</taxon>
    </lineage>
</organism>
<dbReference type="UniPathway" id="UPA00120">
    <property type="reaction ID" value="UER00203"/>
</dbReference>
<dbReference type="GO" id="GO:0046417">
    <property type="term" value="P:chorismate metabolic process"/>
    <property type="evidence" value="ECO:0007669"/>
    <property type="project" value="InterPro"/>
</dbReference>
<dbReference type="EC" id="5.4.99.5" evidence="4 15"/>
<dbReference type="GeneID" id="30149944"/>
<keyword evidence="12 15" id="KW-0413">Isomerase</keyword>
<dbReference type="NCBIfam" id="TIGR01802">
    <property type="entry name" value="CM_pl-yst"/>
    <property type="match status" value="1"/>
</dbReference>
<comment type="catalytic activity">
    <reaction evidence="13">
        <text>chorismate = prephenate</text>
        <dbReference type="Rhea" id="RHEA:13897"/>
        <dbReference type="ChEBI" id="CHEBI:29748"/>
        <dbReference type="ChEBI" id="CHEBI:29934"/>
        <dbReference type="EC" id="5.4.99.5"/>
    </reaction>
    <physiologicalReaction direction="left-to-right" evidence="13">
        <dbReference type="Rhea" id="RHEA:13898"/>
    </physiologicalReaction>
</comment>
<dbReference type="InterPro" id="IPR037039">
    <property type="entry name" value="CM_AroQ_sf_eucaryotic"/>
</dbReference>
<keyword evidence="18" id="KW-1185">Reference proteome</keyword>
<keyword evidence="9 15" id="KW-0028">Amino-acid biosynthesis</keyword>
<evidence type="ECO:0000256" key="1">
    <source>
        <dbReference type="ARBA" id="ARBA00004496"/>
    </source>
</evidence>
<protein>
    <recommendedName>
        <fullName evidence="5 15">Chorismate mutase</fullName>
        <ecNumber evidence="4 15">5.4.99.5</ecNumber>
    </recommendedName>
</protein>
<keyword evidence="7" id="KW-0827">Tyrosine biosynthesis</keyword>
<sequence length="259" mass="29928">MDFMKPETVLELTNVRDALVRMEDTIVFAFIERSQFFSTPSVYTKNNFDIPDFDGTFLDWSLLQIERTQSQIRRYESPDELPFFPEQILSSFLPPLEYPPVLASYSDSLNINDEIKDLYVLNIIPLISAGEGEQPENLGSTVFCDVDCLQTLSRRIHFGKFVAEAKFRSETERFTKLIIDRDVAGIEDAITNSALEQTILQRLVKKGNAYGTDPTLKYSQNPQSKVSPEFIAKIYKDWIIPLTMRVEVEYLLRRLEDEK</sequence>
<evidence type="ECO:0000313" key="17">
    <source>
        <dbReference type="EMBL" id="ODQ76880.1"/>
    </source>
</evidence>
<dbReference type="PANTHER" id="PTHR21145:SF12">
    <property type="entry name" value="CHORISMATE MUTASE"/>
    <property type="match status" value="1"/>
</dbReference>
<dbReference type="PIRSF" id="PIRSF017318">
    <property type="entry name" value="Chor_mut_AroQ_eu"/>
    <property type="match status" value="1"/>
</dbReference>
<evidence type="ECO:0000256" key="15">
    <source>
        <dbReference type="PIRNR" id="PIRNR017318"/>
    </source>
</evidence>
<comment type="subunit">
    <text evidence="3">Homodimer.</text>
</comment>
<dbReference type="STRING" id="984486.A0A1E3QGW3"/>
<dbReference type="Proteomes" id="UP000094336">
    <property type="component" value="Unassembled WGS sequence"/>
</dbReference>
<dbReference type="RefSeq" id="XP_018982208.1">
    <property type="nucleotide sequence ID" value="XM_019132091.1"/>
</dbReference>
<evidence type="ECO:0000256" key="13">
    <source>
        <dbReference type="ARBA" id="ARBA00023979"/>
    </source>
</evidence>
<evidence type="ECO:0000256" key="10">
    <source>
        <dbReference type="ARBA" id="ARBA00023141"/>
    </source>
</evidence>
<dbReference type="InterPro" id="IPR036263">
    <property type="entry name" value="Chorismate_II_sf"/>
</dbReference>
<dbReference type="InterPro" id="IPR008238">
    <property type="entry name" value="Chorismate_mutase_AroQ_euk"/>
</dbReference>
<evidence type="ECO:0000256" key="3">
    <source>
        <dbReference type="ARBA" id="ARBA00011738"/>
    </source>
</evidence>
<dbReference type="SUPFAM" id="SSF48600">
    <property type="entry name" value="Chorismate mutase II"/>
    <property type="match status" value="1"/>
</dbReference>
<evidence type="ECO:0000256" key="2">
    <source>
        <dbReference type="ARBA" id="ARBA00004817"/>
    </source>
</evidence>
<dbReference type="Gene3D" id="1.10.590.10">
    <property type="entry name" value="Chorismate mutase, AroQ class superfamily, eukaryotic"/>
    <property type="match status" value="1"/>
</dbReference>
<evidence type="ECO:0000256" key="5">
    <source>
        <dbReference type="ARBA" id="ARBA00020296"/>
    </source>
</evidence>
<feature type="domain" description="Chorismate mutase" evidence="16">
    <location>
        <begin position="144"/>
        <end position="247"/>
    </location>
</feature>
<dbReference type="GO" id="GO:0006571">
    <property type="term" value="P:tyrosine biosynthetic process"/>
    <property type="evidence" value="ECO:0007669"/>
    <property type="project" value="UniProtKB-KW"/>
</dbReference>
<keyword evidence="6" id="KW-0963">Cytoplasm</keyword>
<evidence type="ECO:0000256" key="9">
    <source>
        <dbReference type="ARBA" id="ARBA00022605"/>
    </source>
</evidence>
<dbReference type="GO" id="GO:0009094">
    <property type="term" value="P:L-phenylalanine biosynthetic process"/>
    <property type="evidence" value="ECO:0007669"/>
    <property type="project" value="UniProtKB-KW"/>
</dbReference>
<gene>
    <name evidence="17" type="ORF">BABINDRAFT_42673</name>
</gene>
<accession>A0A1E3QGW3</accession>
<evidence type="ECO:0000256" key="4">
    <source>
        <dbReference type="ARBA" id="ARBA00012404"/>
    </source>
</evidence>
<evidence type="ECO:0000256" key="8">
    <source>
        <dbReference type="ARBA" id="ARBA00022533"/>
    </source>
</evidence>
<evidence type="ECO:0000256" key="11">
    <source>
        <dbReference type="ARBA" id="ARBA00023222"/>
    </source>
</evidence>
<evidence type="ECO:0000256" key="14">
    <source>
        <dbReference type="ARBA" id="ARBA00055515"/>
    </source>
</evidence>
<dbReference type="FunFam" id="1.10.590.10:FF:000002">
    <property type="entry name" value="Chorismate mutase"/>
    <property type="match status" value="1"/>
</dbReference>
<comment type="function">
    <text evidence="14">Catalyzes the Claisen rearrangement of chorismate to prephenate. Acts at the first branch point in the aromatic amino acid pathway where it steers biosynthesis towards phenylalanine and tyrosine, and away from tryptophan.</text>
</comment>
<dbReference type="Pfam" id="PF01817">
    <property type="entry name" value="CM_2"/>
    <property type="match status" value="1"/>
</dbReference>
<comment type="pathway">
    <text evidence="2">Metabolic intermediate biosynthesis; prephenate biosynthesis; prephenate from chorismate: step 1/1.</text>
</comment>
<keyword evidence="10 15" id="KW-0057">Aromatic amino acid biosynthesis</keyword>
<evidence type="ECO:0000256" key="6">
    <source>
        <dbReference type="ARBA" id="ARBA00022490"/>
    </source>
</evidence>
<keyword evidence="8" id="KW-0021">Allosteric enzyme</keyword>
<evidence type="ECO:0000313" key="18">
    <source>
        <dbReference type="Proteomes" id="UP000094336"/>
    </source>
</evidence>
<dbReference type="PANTHER" id="PTHR21145">
    <property type="entry name" value="CHORISMATE MUTASE"/>
    <property type="match status" value="1"/>
</dbReference>
<dbReference type="InterPro" id="IPR002701">
    <property type="entry name" value="CM_II_prokaryot"/>
</dbReference>
<evidence type="ECO:0000256" key="12">
    <source>
        <dbReference type="ARBA" id="ARBA00023235"/>
    </source>
</evidence>
<dbReference type="PROSITE" id="PS51169">
    <property type="entry name" value="CHORISMATE_MUT_3"/>
    <property type="match status" value="1"/>
</dbReference>
<reference evidence="18" key="1">
    <citation type="submission" date="2016-05" db="EMBL/GenBank/DDBJ databases">
        <title>Comparative genomics of biotechnologically important yeasts.</title>
        <authorList>
            <consortium name="DOE Joint Genome Institute"/>
            <person name="Riley R."/>
            <person name="Haridas S."/>
            <person name="Wolfe K.H."/>
            <person name="Lopes M.R."/>
            <person name="Hittinger C.T."/>
            <person name="Goker M."/>
            <person name="Salamov A."/>
            <person name="Wisecaver J."/>
            <person name="Long T.M."/>
            <person name="Aerts A.L."/>
            <person name="Barry K."/>
            <person name="Choi C."/>
            <person name="Clum A."/>
            <person name="Coughlan A.Y."/>
            <person name="Deshpande S."/>
            <person name="Douglass A.P."/>
            <person name="Hanson S.J."/>
            <person name="Klenk H.-P."/>
            <person name="Labutti K."/>
            <person name="Lapidus A."/>
            <person name="Lindquist E."/>
            <person name="Lipzen A."/>
            <person name="Meier-Kolthoff J.P."/>
            <person name="Ohm R.A."/>
            <person name="Otillar R.P."/>
            <person name="Pangilinan J."/>
            <person name="Peng Y."/>
            <person name="Rokas A."/>
            <person name="Rosa C.A."/>
            <person name="Scheuner C."/>
            <person name="Sibirny A.A."/>
            <person name="Slot J.C."/>
            <person name="Stielow J.B."/>
            <person name="Sun H."/>
            <person name="Kurtzman C.P."/>
            <person name="Blackwell M."/>
            <person name="Grigoriev I.V."/>
            <person name="Jeffries T.W."/>
        </authorList>
    </citation>
    <scope>NUCLEOTIDE SEQUENCE [LARGE SCALE GENOMIC DNA]</scope>
    <source>
        <strain evidence="18">NRRL Y-12698</strain>
    </source>
</reference>
<keyword evidence="11" id="KW-0584">Phenylalanine biosynthesis</keyword>
<name>A0A1E3QGW3_9ASCO</name>
<dbReference type="EMBL" id="KV454471">
    <property type="protein sequence ID" value="ODQ76880.1"/>
    <property type="molecule type" value="Genomic_DNA"/>
</dbReference>
<proteinExistence type="predicted"/>
<evidence type="ECO:0000256" key="7">
    <source>
        <dbReference type="ARBA" id="ARBA00022498"/>
    </source>
</evidence>
<comment type="subcellular location">
    <subcellularLocation>
        <location evidence="1">Cytoplasm</location>
    </subcellularLocation>
</comment>
<dbReference type="GO" id="GO:0005737">
    <property type="term" value="C:cytoplasm"/>
    <property type="evidence" value="ECO:0007669"/>
    <property type="project" value="UniProtKB-SubCell"/>
</dbReference>
<dbReference type="AlphaFoldDB" id="A0A1E3QGW3"/>
<evidence type="ECO:0000259" key="16">
    <source>
        <dbReference type="Pfam" id="PF01817"/>
    </source>
</evidence>